<dbReference type="InterPro" id="IPR037225">
    <property type="entry name" value="Nuo51_FMN-bd_sf"/>
</dbReference>
<evidence type="ECO:0000256" key="6">
    <source>
        <dbReference type="SAM" id="MobiDB-lite"/>
    </source>
</evidence>
<comment type="caution">
    <text evidence="8">The sequence shown here is derived from an EMBL/GenBank/DDBJ whole genome shotgun (WGS) entry which is preliminary data.</text>
</comment>
<dbReference type="SUPFAM" id="SSF140490">
    <property type="entry name" value="Nqo1C-terminal domain-like"/>
    <property type="match status" value="1"/>
</dbReference>
<dbReference type="SMART" id="SM00928">
    <property type="entry name" value="NADH_4Fe-4S"/>
    <property type="match status" value="1"/>
</dbReference>
<evidence type="ECO:0000259" key="7">
    <source>
        <dbReference type="SMART" id="SM00928"/>
    </source>
</evidence>
<evidence type="ECO:0000313" key="9">
    <source>
        <dbReference type="Proteomes" id="UP001596312"/>
    </source>
</evidence>
<dbReference type="EMBL" id="JBHSXQ010000003">
    <property type="protein sequence ID" value="MFC6905322.1"/>
    <property type="molecule type" value="Genomic_DNA"/>
</dbReference>
<protein>
    <submittedName>
        <fullName evidence="8">NADH-ubiquinone oxidoreductase-F iron-sulfur binding region domain-containing protein</fullName>
    </submittedName>
</protein>
<evidence type="ECO:0000256" key="1">
    <source>
        <dbReference type="ARBA" id="ARBA00007523"/>
    </source>
</evidence>
<dbReference type="InterPro" id="IPR037207">
    <property type="entry name" value="Nuop51_4Fe4S-bd_sf"/>
</dbReference>
<comment type="similarity">
    <text evidence="1">Belongs to the complex I 51 kDa subunit family.</text>
</comment>
<dbReference type="InterPro" id="IPR011538">
    <property type="entry name" value="Nuo51_FMN-bd"/>
</dbReference>
<keyword evidence="2" id="KW-0004">4Fe-4S</keyword>
<evidence type="ECO:0000256" key="2">
    <source>
        <dbReference type="ARBA" id="ARBA00022485"/>
    </source>
</evidence>
<evidence type="ECO:0000256" key="3">
    <source>
        <dbReference type="ARBA" id="ARBA00022723"/>
    </source>
</evidence>
<dbReference type="SUPFAM" id="SSF142019">
    <property type="entry name" value="Nqo1 FMN-binding domain-like"/>
    <property type="match status" value="1"/>
</dbReference>
<dbReference type="GO" id="GO:0051539">
    <property type="term" value="F:4 iron, 4 sulfur cluster binding"/>
    <property type="evidence" value="ECO:0007669"/>
    <property type="project" value="UniProtKB-KW"/>
</dbReference>
<reference evidence="8 9" key="1">
    <citation type="journal article" date="2019" name="Int. J. Syst. Evol. Microbiol.">
        <title>The Global Catalogue of Microorganisms (GCM) 10K type strain sequencing project: providing services to taxonomists for standard genome sequencing and annotation.</title>
        <authorList>
            <consortium name="The Broad Institute Genomics Platform"/>
            <consortium name="The Broad Institute Genome Sequencing Center for Infectious Disease"/>
            <person name="Wu L."/>
            <person name="Ma J."/>
        </authorList>
    </citation>
    <scope>NUCLEOTIDE SEQUENCE [LARGE SCALE GENOMIC DNA]</scope>
    <source>
        <strain evidence="8 9">CGMCC 1.3240</strain>
    </source>
</reference>
<dbReference type="PANTHER" id="PTHR43578:SF3">
    <property type="entry name" value="NADH-QUINONE OXIDOREDUCTASE SUBUNIT F"/>
    <property type="match status" value="1"/>
</dbReference>
<organism evidence="8 9">
    <name type="scientific">Halalkalicoccus tibetensis</name>
    <dbReference type="NCBI Taxonomy" id="175632"/>
    <lineage>
        <taxon>Archaea</taxon>
        <taxon>Methanobacteriati</taxon>
        <taxon>Methanobacteriota</taxon>
        <taxon>Stenosarchaea group</taxon>
        <taxon>Halobacteria</taxon>
        <taxon>Halobacteriales</taxon>
        <taxon>Halococcaceae</taxon>
        <taxon>Halalkalicoccus</taxon>
    </lineage>
</organism>
<evidence type="ECO:0000256" key="5">
    <source>
        <dbReference type="ARBA" id="ARBA00023014"/>
    </source>
</evidence>
<sequence>MTLDRGAMGNSSVVRVCSAADGRHADVLDSAREAAAELPVVEVGSLGHTALAPVLLVTDGGRTTYHVDCSPTEARELVERTEGGELPTDDARHVVEHDPDTRRLPVPETGPLSVGRRGALAPCGWLAPAFPEDYGGLVSEDAREDPAGLREDCEALGLLGRGRGDGSHDRPLAPVWETVREADGDPVVVVNGNEADPSADADRLLLEGAPVAVLDGALAAAAAVGAEDVVVYANETDDLATERCETAAGALADGTDVEIQVAAGPDEYKAGERTMALESLEGSDRIEARRSPPGPEEHGLFGRPTAIHTPRTLAQLRTALLEPDRFDPEDADPGTRVVTVADGDEHATVELPTGTLLSDALGAVSRDEFKLACVGGRFGGFTRSLETPMSAPALRSSNLGTNGVVELFDGSRCAVALAGKRARFAREGNCGRCVPCRNGSKQLVELLRDIYDGDFDSGAIRELSRVMRRSSICYFGQSASRPVTSAMDAFETEFAAHARDHCPSGECEIDERTARRPESTVES</sequence>
<dbReference type="GO" id="GO:0046872">
    <property type="term" value="F:metal ion binding"/>
    <property type="evidence" value="ECO:0007669"/>
    <property type="project" value="UniProtKB-KW"/>
</dbReference>
<feature type="region of interest" description="Disordered" evidence="6">
    <location>
        <begin position="283"/>
        <end position="304"/>
    </location>
</feature>
<dbReference type="Pfam" id="PF10589">
    <property type="entry name" value="NADH_4Fe-4S"/>
    <property type="match status" value="1"/>
</dbReference>
<dbReference type="AlphaFoldDB" id="A0ABD5V1H6"/>
<proteinExistence type="inferred from homology"/>
<dbReference type="RefSeq" id="WP_340603847.1">
    <property type="nucleotide sequence ID" value="NZ_JBBMXV010000003.1"/>
</dbReference>
<keyword evidence="9" id="KW-1185">Reference proteome</keyword>
<dbReference type="PANTHER" id="PTHR43578">
    <property type="entry name" value="NADH-QUINONE OXIDOREDUCTASE SUBUNIT F"/>
    <property type="match status" value="1"/>
</dbReference>
<dbReference type="Gene3D" id="1.20.1440.230">
    <property type="entry name" value="NADH-ubiquinone oxidoreductase 51kDa subunit, iron-sulphur binding domain"/>
    <property type="match status" value="1"/>
</dbReference>
<keyword evidence="4" id="KW-0408">Iron</keyword>
<dbReference type="Gene3D" id="3.40.50.11540">
    <property type="entry name" value="NADH-ubiquinone oxidoreductase 51kDa subunit"/>
    <property type="match status" value="1"/>
</dbReference>
<feature type="domain" description="NADH-ubiquinone oxidoreductase 51kDa subunit iron-sulphur binding" evidence="7">
    <location>
        <begin position="415"/>
        <end position="460"/>
    </location>
</feature>
<dbReference type="Pfam" id="PF01512">
    <property type="entry name" value="Complex1_51K"/>
    <property type="match status" value="1"/>
</dbReference>
<gene>
    <name evidence="8" type="ORF">ACFQGH_08965</name>
</gene>
<evidence type="ECO:0000256" key="4">
    <source>
        <dbReference type="ARBA" id="ARBA00023004"/>
    </source>
</evidence>
<dbReference type="Proteomes" id="UP001596312">
    <property type="component" value="Unassembled WGS sequence"/>
</dbReference>
<keyword evidence="5" id="KW-0411">Iron-sulfur</keyword>
<evidence type="ECO:0000313" key="8">
    <source>
        <dbReference type="EMBL" id="MFC6905322.1"/>
    </source>
</evidence>
<name>A0ABD5V1H6_9EURY</name>
<feature type="compositionally biased region" description="Basic and acidic residues" evidence="6">
    <location>
        <begin position="283"/>
        <end position="300"/>
    </location>
</feature>
<dbReference type="InterPro" id="IPR019575">
    <property type="entry name" value="Nuop51_4Fe4S-bd"/>
</dbReference>
<accession>A0ABD5V1H6</accession>
<keyword evidence="3" id="KW-0479">Metal-binding</keyword>